<comment type="caution">
    <text evidence="1">The sequence shown here is derived from an EMBL/GenBank/DDBJ whole genome shotgun (WGS) entry which is preliminary data.</text>
</comment>
<dbReference type="Proteomes" id="UP000309997">
    <property type="component" value="Unassembled WGS sequence"/>
</dbReference>
<protein>
    <submittedName>
        <fullName evidence="1">Uncharacterized protein</fullName>
    </submittedName>
</protein>
<organism evidence="1 2">
    <name type="scientific">Populus alba</name>
    <name type="common">White poplar</name>
    <dbReference type="NCBI Taxonomy" id="43335"/>
    <lineage>
        <taxon>Eukaryota</taxon>
        <taxon>Viridiplantae</taxon>
        <taxon>Streptophyta</taxon>
        <taxon>Embryophyta</taxon>
        <taxon>Tracheophyta</taxon>
        <taxon>Spermatophyta</taxon>
        <taxon>Magnoliopsida</taxon>
        <taxon>eudicotyledons</taxon>
        <taxon>Gunneridae</taxon>
        <taxon>Pentapetalae</taxon>
        <taxon>rosids</taxon>
        <taxon>fabids</taxon>
        <taxon>Malpighiales</taxon>
        <taxon>Salicaceae</taxon>
        <taxon>Saliceae</taxon>
        <taxon>Populus</taxon>
    </lineage>
</organism>
<name>A0ACC4BSX9_POPAL</name>
<keyword evidence="2" id="KW-1185">Reference proteome</keyword>
<reference evidence="1 2" key="1">
    <citation type="journal article" date="2024" name="Plant Biotechnol. J.">
        <title>Genome and CRISPR/Cas9 system of a widespread forest tree (Populus alba) in the world.</title>
        <authorList>
            <person name="Liu Y.J."/>
            <person name="Jiang P.F."/>
            <person name="Han X.M."/>
            <person name="Li X.Y."/>
            <person name="Wang H.M."/>
            <person name="Wang Y.J."/>
            <person name="Wang X.X."/>
            <person name="Zeng Q.Y."/>
        </authorList>
    </citation>
    <scope>NUCLEOTIDE SEQUENCE [LARGE SCALE GENOMIC DNA]</scope>
    <source>
        <strain evidence="2">cv. PAL-ZL1</strain>
    </source>
</reference>
<proteinExistence type="predicted"/>
<sequence length="857" mass="95046">MASTNNWLGFSLSAQELPSSQSDHAQNTDSRLRFHSDEISGTDVSGESFDLTSDSTAPSLNLPASFGILEAFRNNQSQDWINMKRSGINEDTNYNTTSDIPIFMGSSCNNQNIDQNQEPKLENFLGGHSFGNHEHKLNVCSTMYDSTGHYMFHNCSLQLPSEDASSERTSSNGGADSSINNNKTNSSIGLSMIKTWLKNQPAPTQQDTNNKSNGGAQSLSLSMRTGSQSGSDLPLLEVNGGGHRTRGEQSSSDNNKQQTTPSLDSQTGAIEAVPRKSIDTFGQRTSIYRGVTRHRWTGRYEAHLWDNSCRREGQTRKGRQGGYDKEDKAARAYDLAALKYWGTTTTTNFPISNYEKEIEEMKHMTRQEHVASLRRYDVNSIMESSTLPIGGAAKRLKEAEHAEITTHVQGTDDHDSTSSQLTDGISNYGTGAHHGWPTIAFQQAQAFTMHYPYGQRLWCKQEQDSDNHSFQELHQLQLGNTQNFLQPSVLHNVMSMDSSSMEHSSGSDSVMYSSGGHDGTGPGTNGSYHGIGYGSNTGYAVPMATVIANDGSTQDQGNGYGDGEVKALGYENMFSSSDPYHARNLYYLSQQSSAGVIKVSAYDQGSTCNNWLPTAVPTISARSNNMAVCHGAPSFTDPFFLLYPLIEARKINGTLFSLLTSKPANFIIKGSNNRSSAIAHSETESDDLDEHILKVQDRKKNSTGVYDGKENCMYKKNKKIDTVNEDHMKSLMDESDIMMRKAEIYQEYMKQIPVPSSICGLPVSYMTWQELARTIKQVYGQPLHYLTNKLLKQWDQLRIGTKDESKPLDNIIDPIKAVATVWGMEEFHRQCSSHQHLAKLWLSDPLQHDSLDKTVPH</sequence>
<dbReference type="EMBL" id="RCHU02000008">
    <property type="protein sequence ID" value="KAL3581723.1"/>
    <property type="molecule type" value="Genomic_DNA"/>
</dbReference>
<evidence type="ECO:0000313" key="1">
    <source>
        <dbReference type="EMBL" id="KAL3581723.1"/>
    </source>
</evidence>
<evidence type="ECO:0000313" key="2">
    <source>
        <dbReference type="Proteomes" id="UP000309997"/>
    </source>
</evidence>
<accession>A0ACC4BSX9</accession>
<gene>
    <name evidence="1" type="ORF">D5086_016055</name>
</gene>